<dbReference type="Proteomes" id="UP000279833">
    <property type="component" value="Unassembled WGS sequence"/>
</dbReference>
<organism evidence="3">
    <name type="scientific">Schistosoma curassoni</name>
    <dbReference type="NCBI Taxonomy" id="6186"/>
    <lineage>
        <taxon>Eukaryota</taxon>
        <taxon>Metazoa</taxon>
        <taxon>Spiralia</taxon>
        <taxon>Lophotrochozoa</taxon>
        <taxon>Platyhelminthes</taxon>
        <taxon>Trematoda</taxon>
        <taxon>Digenea</taxon>
        <taxon>Strigeidida</taxon>
        <taxon>Schistosomatoidea</taxon>
        <taxon>Schistosomatidae</taxon>
        <taxon>Schistosoma</taxon>
    </lineage>
</organism>
<reference evidence="1 2" key="2">
    <citation type="submission" date="2018-11" db="EMBL/GenBank/DDBJ databases">
        <authorList>
            <consortium name="Pathogen Informatics"/>
        </authorList>
    </citation>
    <scope>NUCLEOTIDE SEQUENCE [LARGE SCALE GENOMIC DNA]</scope>
    <source>
        <strain evidence="1">Dakar</strain>
        <strain evidence="2">Dakar, Senegal</strain>
    </source>
</reference>
<dbReference type="AlphaFoldDB" id="A0A183JZM2"/>
<gene>
    <name evidence="1" type="ORF">SCUD_LOCUS8180</name>
</gene>
<dbReference type="STRING" id="6186.A0A183JZM2"/>
<dbReference type="Gene3D" id="3.60.10.10">
    <property type="entry name" value="Endonuclease/exonuclease/phosphatase"/>
    <property type="match status" value="1"/>
</dbReference>
<proteinExistence type="predicted"/>
<dbReference type="WBParaSite" id="SCUD_0000818001-mRNA-1">
    <property type="protein sequence ID" value="SCUD_0000818001-mRNA-1"/>
    <property type="gene ID" value="SCUD_0000818001"/>
</dbReference>
<evidence type="ECO:0000313" key="3">
    <source>
        <dbReference type="WBParaSite" id="SCUD_0000818001-mRNA-1"/>
    </source>
</evidence>
<dbReference type="SUPFAM" id="SSF56219">
    <property type="entry name" value="DNase I-like"/>
    <property type="match status" value="1"/>
</dbReference>
<protein>
    <submittedName>
        <fullName evidence="3">Endo/exonuclease/phosphatase domain-containing protein</fullName>
    </submittedName>
</protein>
<dbReference type="EMBL" id="UZAK01032636">
    <property type="protein sequence ID" value="VDP29600.1"/>
    <property type="molecule type" value="Genomic_DNA"/>
</dbReference>
<dbReference type="InterPro" id="IPR036691">
    <property type="entry name" value="Endo/exonu/phosph_ase_sf"/>
</dbReference>
<sequence>MNIIKCYAPTNDSNDDIKDHFYERLQPIIEKCPRNDLTILMGDLNAKVGMDNNGCEDDMGQNRPTGRKE</sequence>
<keyword evidence="2" id="KW-1185">Reference proteome</keyword>
<name>A0A183JZM2_9TREM</name>
<reference evidence="3" key="1">
    <citation type="submission" date="2016-06" db="UniProtKB">
        <authorList>
            <consortium name="WormBaseParasite"/>
        </authorList>
    </citation>
    <scope>IDENTIFICATION</scope>
</reference>
<evidence type="ECO:0000313" key="2">
    <source>
        <dbReference type="Proteomes" id="UP000279833"/>
    </source>
</evidence>
<evidence type="ECO:0000313" key="1">
    <source>
        <dbReference type="EMBL" id="VDP29600.1"/>
    </source>
</evidence>
<accession>A0A183JZM2</accession>